<dbReference type="PRINTS" id="PR00313">
    <property type="entry name" value="CABNDNGRPT"/>
</dbReference>
<dbReference type="GO" id="GO:0005576">
    <property type="term" value="C:extracellular region"/>
    <property type="evidence" value="ECO:0007669"/>
    <property type="project" value="UniProtKB-SubCell"/>
</dbReference>
<dbReference type="Gene3D" id="3.60.21.10">
    <property type="match status" value="1"/>
</dbReference>
<dbReference type="SMART" id="SM00089">
    <property type="entry name" value="PKD"/>
    <property type="match status" value="2"/>
</dbReference>
<dbReference type="InterPro" id="IPR018511">
    <property type="entry name" value="Hemolysin-typ_Ca-bd_CS"/>
</dbReference>
<dbReference type="EMBL" id="JAAKZH010000015">
    <property type="protein sequence ID" value="NGO66713.1"/>
    <property type="molecule type" value="Genomic_DNA"/>
</dbReference>
<feature type="compositionally biased region" description="Low complexity" evidence="3">
    <location>
        <begin position="810"/>
        <end position="820"/>
    </location>
</feature>
<comment type="caution">
    <text evidence="5">The sequence shown here is derived from an EMBL/GenBank/DDBJ whole genome shotgun (WGS) entry which is preliminary data.</text>
</comment>
<dbReference type="PROSITE" id="PS00330">
    <property type="entry name" value="HEMOLYSIN_CALCIUM"/>
    <property type="match status" value="10"/>
</dbReference>
<feature type="region of interest" description="Disordered" evidence="3">
    <location>
        <begin position="780"/>
        <end position="820"/>
    </location>
</feature>
<dbReference type="InterPro" id="IPR035986">
    <property type="entry name" value="PKD_dom_sf"/>
</dbReference>
<keyword evidence="6" id="KW-1185">Reference proteome</keyword>
<dbReference type="InterPro" id="IPR011049">
    <property type="entry name" value="Serralysin-like_metalloprot_C"/>
</dbReference>
<dbReference type="Gene3D" id="2.150.10.10">
    <property type="entry name" value="Serralysin-like metalloprotease, C-terminal"/>
    <property type="match status" value="5"/>
</dbReference>
<dbReference type="Gene3D" id="2.60.120.560">
    <property type="entry name" value="Exo-inulinase, domain 1"/>
    <property type="match status" value="2"/>
</dbReference>
<feature type="compositionally biased region" description="Acidic residues" evidence="3">
    <location>
        <begin position="1745"/>
        <end position="1755"/>
    </location>
</feature>
<dbReference type="Pfam" id="PF06439">
    <property type="entry name" value="3keto-disac_hyd"/>
    <property type="match status" value="1"/>
</dbReference>
<dbReference type="GO" id="GO:0016787">
    <property type="term" value="F:hydrolase activity"/>
    <property type="evidence" value="ECO:0007669"/>
    <property type="project" value="InterPro"/>
</dbReference>
<proteinExistence type="predicted"/>
<organism evidence="5 6">
    <name type="scientific">Rhizobium daejeonense</name>
    <dbReference type="NCBI Taxonomy" id="240521"/>
    <lineage>
        <taxon>Bacteria</taxon>
        <taxon>Pseudomonadati</taxon>
        <taxon>Pseudomonadota</taxon>
        <taxon>Alphaproteobacteria</taxon>
        <taxon>Hyphomicrobiales</taxon>
        <taxon>Rhizobiaceae</taxon>
        <taxon>Rhizobium/Agrobacterium group</taxon>
        <taxon>Rhizobium</taxon>
    </lineage>
</organism>
<protein>
    <submittedName>
        <fullName evidence="5">Cadherin-like domain-containing protein</fullName>
    </submittedName>
</protein>
<dbReference type="SUPFAM" id="SSF49299">
    <property type="entry name" value="PKD domain"/>
    <property type="match status" value="1"/>
</dbReference>
<dbReference type="Pfam" id="PF00353">
    <property type="entry name" value="HemolysinCabind"/>
    <property type="match status" value="8"/>
</dbReference>
<comment type="subcellular location">
    <subcellularLocation>
        <location evidence="1">Secreted</location>
    </subcellularLocation>
</comment>
<dbReference type="InterPro" id="IPR013783">
    <property type="entry name" value="Ig-like_fold"/>
</dbReference>
<dbReference type="SUPFAM" id="SSF49899">
    <property type="entry name" value="Concanavalin A-like lectins/glucanases"/>
    <property type="match status" value="3"/>
</dbReference>
<feature type="region of interest" description="Disordered" evidence="3">
    <location>
        <begin position="544"/>
        <end position="576"/>
    </location>
</feature>
<dbReference type="RefSeq" id="WP_163898220.1">
    <property type="nucleotide sequence ID" value="NZ_CP048425.1"/>
</dbReference>
<gene>
    <name evidence="5" type="ORF">G6N76_23915</name>
</gene>
<dbReference type="InterPro" id="IPR041690">
    <property type="entry name" value="Cadherin_5"/>
</dbReference>
<dbReference type="InterPro" id="IPR050557">
    <property type="entry name" value="RTX_toxin/Mannuronan_C5-epim"/>
</dbReference>
<sequence length="2030" mass="213931">MTAITNKILDYIAKKGAEDRVIDLGTVFSGSGLTYTVSSSDPSIADVSIEDGQLTIDYSDALGYTDLKITATDSNGQSVTDSVRVRVAGENSYTIAVLPDTQDYSYETGAPTLAKMTQWLVENKDSLSIQFVTHVGDVTANATDQQWQNVTQALSILNGKIPYSLTAGNHDQGVGGSAGTHTTTGMDYYYSPEHQAEISDTFGGVYDMEPDRAPNNYHTFTAPDGTKWLALSIEFGPSDDVLRWAKEVIEGHLDHRVMLTTHAYMNWAGRHDSTGGPLYGEGAGYDYGLGKLPEGANDGETIYRELVQPYSNVSFTFSGHIFGDGAETLVSYDEFGNPVYQMLVNYQNGVANEIQDGNGGSGAIRLLTIDPDNGQVYTSTYFALQDKYLTNDRGEDLDRDTLSGPYRGQEEILQIDTSAPELHAIAKAGNDLYVTVEGNGGGAVTLEGRAANPANDADLTYVWTDADGNVVATGATPSVDLSAGRHHLTLTVTDSTGAKSSDDVMIIVRNDETLLVDNFNDGNADGWTTGNNSGAVNITHGSTTDFGIAPFPGETVPTDPTTPEEPEEPTTPTDPADAMDAVLVSATTGTEGLLLKAGFGDAEGALTKSYSLAFDMMIPSGTAKSYISLIQSGIENTTDADMFFKVSGNSASLGTMSVYQGNISLNQWHRIILTYEVKDGNVTIVKYVDGVEIGRQSRVADDRYSLDTDNGILLFADEDGETAPVVVSAVTVADKVLTADDVASLGGVSKGGIALPEGTTGTQIIADESGFTTVDGEGSLAPHGGVTVTPTTDVKVGVPLEGPETGGGTTTPTEPQPSEGEAANVTKLGALSPTQMFKVEVNQPVPEGTIVKEYTLVYDLLIPGGPGGWLSLLQSDTKNQSDGELFVNGNGGIGIASDYEGSVTYNAWHRIAFTIQRQGENVLISKYIDGNLVGTTTQSSGNADRYDIDLSKGLLLFTDEDGETRDVYVSSVLFTDKVMSGTEIADLGGVKAGGIVDEAPSDISFQLDFSGENVTDDFGNVKTTVGATSSLTGNYMVKGSYAQRVDGAEVEADPEGRVYEGSNSGENILVWSGEGSQNWQNYRYEVTMKSTDQDTIGAVFYYKDAGNFYRVTFNSANNTRELVRVKDGVATVLATTNAGSPWARDAGLEIAVKDGEIRVYLDGQSVFGTVVDSNPLSGGSIGFYSANQKSSQFDDVFVGALDLKAHAGRDVEALDRDHDGQVTVHLNAGDSYGQNDIVSWRWLDSNGNELATGATADITLSASGDQVVTLEITDSAGKVSRDTVTVDAVSKERILFSDDFSDANFASRWTIVDEGEKNGVGEGGKYGDWKVVDGKLVQLSDVSSKELKWTSADASDDWQKGWSPLGDGTNVLRKGTYALISDEAAKEWTNYAVETTVKTPDNGAVGILVHYQDAKNYYKIELDAQNGTSLFQLIEVKDGVEKYLTQIPARYTSNKEFQFRVEVKDGKIQTWIDGNQIFSYAIESHAVQKGTVGLFSWGNAGLSFDNVTVVSLDNVPSEPNTAPVAGDDEGFRTGFGAALLIAAAALLANDSDANADALVISSVEAITGGTVELDSNGNIVFKPALGFHGVAQFSYTVSDGKGGTDVATVSLVVDADKAPIGTIEGTPGADVLKGTDGDERIFGRGGNDKIYGNAGDDLLYGDDGDDHLDGGAGNDELYGEAGDDKLYGGAGNDKLYGGAGDDLLYGGAGNDELYGGVGSDKLYGGDGDDKLYGGDDSDTLHGGDGDDLLMGDEGNDLLMGEAGNDKLYGGDGDDKLYGGDGDDLLMGDEGNDILNGGAGNDKLYGGDGDDRLYGGDGDDLLMGDEGNDHLDGGAGNDKLYGGAGDDTLYGGDGDDYLAGEDGNDLLNGGAGNDELYGGAGDDKLYGGDGDDYLNAGAGDDALVGGTGNDILYGAAGIDRLYGGAGQDVFVFKSVSDMSIDKSATDTIFDFSQAEGDLIDFSFIDANAGAAGNQSFSFIGAEGFTQKAGELRYETTRSETYVYGDTDGDGNADFVLHLRGTLDLSKDDFLL</sequence>
<dbReference type="GO" id="GO:0005509">
    <property type="term" value="F:calcium ion binding"/>
    <property type="evidence" value="ECO:0007669"/>
    <property type="project" value="InterPro"/>
</dbReference>
<evidence type="ECO:0000259" key="4">
    <source>
        <dbReference type="SMART" id="SM00089"/>
    </source>
</evidence>
<dbReference type="Pfam" id="PF17892">
    <property type="entry name" value="Cadherin_5"/>
    <property type="match status" value="1"/>
</dbReference>
<dbReference type="InterPro" id="IPR013320">
    <property type="entry name" value="ConA-like_dom_sf"/>
</dbReference>
<dbReference type="PANTHER" id="PTHR38340:SF1">
    <property type="entry name" value="S-LAYER PROTEIN"/>
    <property type="match status" value="1"/>
</dbReference>
<feature type="domain" description="PKD/Chitinase" evidence="4">
    <location>
        <begin position="431"/>
        <end position="511"/>
    </location>
</feature>
<dbReference type="InterPro" id="IPR001343">
    <property type="entry name" value="Hemolysn_Ca-bd"/>
</dbReference>
<dbReference type="SUPFAM" id="SSF56300">
    <property type="entry name" value="Metallo-dependent phosphatases"/>
    <property type="match status" value="1"/>
</dbReference>
<accession>A0A6M1S6Y7</accession>
<dbReference type="Proteomes" id="UP000477849">
    <property type="component" value="Unassembled WGS sequence"/>
</dbReference>
<dbReference type="PANTHER" id="PTHR38340">
    <property type="entry name" value="S-LAYER PROTEIN"/>
    <property type="match status" value="1"/>
</dbReference>
<dbReference type="SUPFAM" id="SSF51120">
    <property type="entry name" value="beta-Roll"/>
    <property type="match status" value="3"/>
</dbReference>
<dbReference type="CDD" id="cd00146">
    <property type="entry name" value="PKD"/>
    <property type="match status" value="1"/>
</dbReference>
<name>A0A6M1S6Y7_9HYPH</name>
<reference evidence="5 6" key="1">
    <citation type="submission" date="2020-02" db="EMBL/GenBank/DDBJ databases">
        <title>Genome sequence of the type strain CCBAU10050 of Rhizobium daejeonense.</title>
        <authorList>
            <person name="Gao J."/>
            <person name="Sun J."/>
        </authorList>
    </citation>
    <scope>NUCLEOTIDE SEQUENCE [LARGE SCALE GENOMIC DNA]</scope>
    <source>
        <strain evidence="5 6">CCBAU10050</strain>
    </source>
</reference>
<keyword evidence="2" id="KW-0964">Secreted</keyword>
<evidence type="ECO:0000313" key="5">
    <source>
        <dbReference type="EMBL" id="NGO66713.1"/>
    </source>
</evidence>
<evidence type="ECO:0000313" key="6">
    <source>
        <dbReference type="Proteomes" id="UP000477849"/>
    </source>
</evidence>
<evidence type="ECO:0000256" key="3">
    <source>
        <dbReference type="SAM" id="MobiDB-lite"/>
    </source>
</evidence>
<feature type="domain" description="PKD/Chitinase" evidence="4">
    <location>
        <begin position="1211"/>
        <end position="1291"/>
    </location>
</feature>
<feature type="region of interest" description="Disordered" evidence="3">
    <location>
        <begin position="1728"/>
        <end position="1755"/>
    </location>
</feature>
<dbReference type="InterPro" id="IPR022409">
    <property type="entry name" value="PKD/Chitinase_dom"/>
</dbReference>
<evidence type="ECO:0000256" key="1">
    <source>
        <dbReference type="ARBA" id="ARBA00004613"/>
    </source>
</evidence>
<dbReference type="InterPro" id="IPR029052">
    <property type="entry name" value="Metallo-depent_PP-like"/>
</dbReference>
<feature type="compositionally biased region" description="Basic and acidic residues" evidence="3">
    <location>
        <begin position="1728"/>
        <end position="1744"/>
    </location>
</feature>
<dbReference type="InterPro" id="IPR010496">
    <property type="entry name" value="AL/BT2_dom"/>
</dbReference>
<evidence type="ECO:0000256" key="2">
    <source>
        <dbReference type="ARBA" id="ARBA00022525"/>
    </source>
</evidence>
<dbReference type="Gene3D" id="2.60.40.10">
    <property type="entry name" value="Immunoglobulins"/>
    <property type="match status" value="2"/>
</dbReference>